<dbReference type="RefSeq" id="WP_264136798.1">
    <property type="nucleotide sequence ID" value="NZ_JAOYOD010000001.1"/>
</dbReference>
<dbReference type="EMBL" id="JAOYOD010000001">
    <property type="protein sequence ID" value="MCV9386011.1"/>
    <property type="molecule type" value="Genomic_DNA"/>
</dbReference>
<dbReference type="Proteomes" id="UP001300692">
    <property type="component" value="Unassembled WGS sequence"/>
</dbReference>
<dbReference type="PANTHER" id="PTHR30388">
    <property type="entry name" value="ALDEHYDE OXIDOREDUCTASE MOLYBDENUM COFACTOR ASSEMBLY PROTEIN"/>
    <property type="match status" value="1"/>
</dbReference>
<name>A0ABT3CR11_9BACT</name>
<dbReference type="Pfam" id="PF13478">
    <property type="entry name" value="XdhC_C"/>
    <property type="match status" value="1"/>
</dbReference>
<dbReference type="InterPro" id="IPR027051">
    <property type="entry name" value="XdhC_Rossmann_dom"/>
</dbReference>
<sequence length="390" mass="43618">MNELKKIVHAYQATDFSQRKAALATVISVTGSSYRSPGARMYITDDGRWYGSISGGCLEGDALRKAREVMQTGVPRMVTYDTMDDENPTLGVSLGCNGIIHVLLEPIEEQNDPMAFMLKLYEQEDIDALATVYESENKQVQVANKWVFSNLTKKSQLTDIEKEIQQLLHQSIEHRRSGIQTVENTIGRYKVFLEVIEPPIHLMVFGGGYDAQPLVAMAKGLGWEVNVIDECAAHLIPVNFPEAQLTSCHRSKVSDHAAPKPYSAAVLISHNYYYDMEVMQQLLDTDIRYIGLLGPKKKGDKIKAELIEKGVEWNEDTTHRVHYPIGIDIGADTPEEIALSILAEIKAKFSGRSSGFLKYKTGPIHHKDPKSGEVFKQVYIHKSVRPAKNA</sequence>
<dbReference type="InterPro" id="IPR003777">
    <property type="entry name" value="XdhC_CoxI"/>
</dbReference>
<dbReference type="InterPro" id="IPR052698">
    <property type="entry name" value="MoCofactor_Util/Proc"/>
</dbReference>
<evidence type="ECO:0000313" key="4">
    <source>
        <dbReference type="Proteomes" id="UP001300692"/>
    </source>
</evidence>
<dbReference type="Gene3D" id="3.40.50.720">
    <property type="entry name" value="NAD(P)-binding Rossmann-like Domain"/>
    <property type="match status" value="1"/>
</dbReference>
<proteinExistence type="predicted"/>
<dbReference type="PANTHER" id="PTHR30388:SF4">
    <property type="entry name" value="MOLYBDENUM COFACTOR INSERTION CHAPERONE PAOD"/>
    <property type="match status" value="1"/>
</dbReference>
<evidence type="ECO:0000259" key="2">
    <source>
        <dbReference type="Pfam" id="PF13478"/>
    </source>
</evidence>
<comment type="caution">
    <text evidence="3">The sequence shown here is derived from an EMBL/GenBank/DDBJ whole genome shotgun (WGS) entry which is preliminary data.</text>
</comment>
<organism evidence="3 4">
    <name type="scientific">Reichenbachiella ulvae</name>
    <dbReference type="NCBI Taxonomy" id="2980104"/>
    <lineage>
        <taxon>Bacteria</taxon>
        <taxon>Pseudomonadati</taxon>
        <taxon>Bacteroidota</taxon>
        <taxon>Cytophagia</taxon>
        <taxon>Cytophagales</taxon>
        <taxon>Reichenbachiellaceae</taxon>
        <taxon>Reichenbachiella</taxon>
    </lineage>
</organism>
<feature type="domain" description="XdhC- CoxI" evidence="1">
    <location>
        <begin position="18"/>
        <end position="81"/>
    </location>
</feature>
<evidence type="ECO:0000259" key="1">
    <source>
        <dbReference type="Pfam" id="PF02625"/>
    </source>
</evidence>
<reference evidence="3 4" key="1">
    <citation type="submission" date="2022-10" db="EMBL/GenBank/DDBJ databases">
        <title>Comparative genomics and taxonomic characterization of three novel marine species of genus Reichenbachiella exhibiting antioxidant and polysaccharide degradation activities.</title>
        <authorList>
            <person name="Muhammad N."/>
            <person name="Lee Y.-J."/>
            <person name="Ko J."/>
            <person name="Kim S.-G."/>
        </authorList>
    </citation>
    <scope>NUCLEOTIDE SEQUENCE [LARGE SCALE GENOMIC DNA]</scope>
    <source>
        <strain evidence="3 4">ABR2-5</strain>
    </source>
</reference>
<feature type="domain" description="XdhC Rossmann" evidence="2">
    <location>
        <begin position="202"/>
        <end position="345"/>
    </location>
</feature>
<keyword evidence="4" id="KW-1185">Reference proteome</keyword>
<protein>
    <submittedName>
        <fullName evidence="3">XdhC family protein</fullName>
    </submittedName>
</protein>
<accession>A0ABT3CR11</accession>
<dbReference type="Pfam" id="PF02625">
    <property type="entry name" value="XdhC_CoxI"/>
    <property type="match status" value="1"/>
</dbReference>
<evidence type="ECO:0000313" key="3">
    <source>
        <dbReference type="EMBL" id="MCV9386011.1"/>
    </source>
</evidence>
<gene>
    <name evidence="3" type="ORF">N7U62_05015</name>
</gene>